<protein>
    <recommendedName>
        <fullName evidence="5">Signal peptidase I</fullName>
        <ecNumber evidence="5">3.4.21.89</ecNumber>
    </recommendedName>
</protein>
<dbReference type="EC" id="3.4.21.89" evidence="5"/>
<evidence type="ECO:0000256" key="1">
    <source>
        <dbReference type="ARBA" id="ARBA00004370"/>
    </source>
</evidence>
<keyword evidence="2 6" id="KW-0812">Transmembrane</keyword>
<dbReference type="InterPro" id="IPR036286">
    <property type="entry name" value="LexA/Signal_pep-like_sf"/>
</dbReference>
<gene>
    <name evidence="8" type="ORF">K040078D81_44840</name>
</gene>
<evidence type="ECO:0000313" key="9">
    <source>
        <dbReference type="Proteomes" id="UP001600943"/>
    </source>
</evidence>
<reference evidence="8 9" key="1">
    <citation type="submission" date="2024-04" db="EMBL/GenBank/DDBJ databases">
        <title>Defined microbial consortia suppress multidrug-resistant proinflammatory Enterobacteriaceae via ecological control.</title>
        <authorList>
            <person name="Furuichi M."/>
            <person name="Kawaguchi T."/>
            <person name="Pust M."/>
            <person name="Yasuma K."/>
            <person name="Plichta D."/>
            <person name="Hasegawa N."/>
            <person name="Ohya T."/>
            <person name="Bhattarai S."/>
            <person name="Sasajima S."/>
            <person name="Aoto Y."/>
            <person name="Tuganbaev T."/>
            <person name="Yaginuma M."/>
            <person name="Ueda M."/>
            <person name="Okahashi N."/>
            <person name="Amafuji K."/>
            <person name="Kiridooshi Y."/>
            <person name="Sugita K."/>
            <person name="Strazar M."/>
            <person name="Skelly A."/>
            <person name="Suda W."/>
            <person name="Hattori M."/>
            <person name="Nakamoto N."/>
            <person name="Caballero S."/>
            <person name="Norman J."/>
            <person name="Olle B."/>
            <person name="Tanoue T."/>
            <person name="Arita M."/>
            <person name="Bucci V."/>
            <person name="Atarashi K."/>
            <person name="Xavier R."/>
            <person name="Honda K."/>
        </authorList>
    </citation>
    <scope>NUCLEOTIDE SEQUENCE [LARGE SCALE GENOMIC DNA]</scope>
    <source>
        <strain evidence="9">k04-0078-D8-1</strain>
    </source>
</reference>
<evidence type="ECO:0000256" key="6">
    <source>
        <dbReference type="SAM" id="Phobius"/>
    </source>
</evidence>
<dbReference type="EMBL" id="BAABYW010000001">
    <property type="protein sequence ID" value="GAA6410367.1"/>
    <property type="molecule type" value="Genomic_DNA"/>
</dbReference>
<sequence length="100" mass="11273">MKKAFHVITKILGIFILTLLFLSFLVFTVPRFFGITPDIVLSGSMEPSIPTGSICFVDRRADKYEVEVNDIISYKLSNDALILHRVIAFDDKGNYITKAC</sequence>
<dbReference type="InterPro" id="IPR001733">
    <property type="entry name" value="Peptidase_S26B"/>
</dbReference>
<keyword evidence="9" id="KW-1185">Reference proteome</keyword>
<dbReference type="RefSeq" id="WP_390408729.1">
    <property type="nucleotide sequence ID" value="NZ_BAABYW010000001.1"/>
</dbReference>
<dbReference type="Pfam" id="PF10502">
    <property type="entry name" value="Peptidase_S26"/>
    <property type="match status" value="1"/>
</dbReference>
<proteinExistence type="predicted"/>
<keyword evidence="3 6" id="KW-1133">Transmembrane helix</keyword>
<feature type="domain" description="Peptidase S26" evidence="7">
    <location>
        <begin position="18"/>
        <end position="88"/>
    </location>
</feature>
<dbReference type="SUPFAM" id="SSF51306">
    <property type="entry name" value="LexA/Signal peptidase"/>
    <property type="match status" value="1"/>
</dbReference>
<evidence type="ECO:0000259" key="7">
    <source>
        <dbReference type="Pfam" id="PF10502"/>
    </source>
</evidence>
<dbReference type="Proteomes" id="UP001600943">
    <property type="component" value="Unassembled WGS sequence"/>
</dbReference>
<evidence type="ECO:0000256" key="2">
    <source>
        <dbReference type="ARBA" id="ARBA00022692"/>
    </source>
</evidence>
<name>A0ABQ0BFY4_9FIRM</name>
<comment type="caution">
    <text evidence="8">The sequence shown here is derived from an EMBL/GenBank/DDBJ whole genome shotgun (WGS) entry which is preliminary data.</text>
</comment>
<dbReference type="NCBIfam" id="TIGR02228">
    <property type="entry name" value="sigpep_I_arch"/>
    <property type="match status" value="1"/>
</dbReference>
<organism evidence="8 9">
    <name type="scientific">Blautia hominis</name>
    <dbReference type="NCBI Taxonomy" id="2025493"/>
    <lineage>
        <taxon>Bacteria</taxon>
        <taxon>Bacillati</taxon>
        <taxon>Bacillota</taxon>
        <taxon>Clostridia</taxon>
        <taxon>Lachnospirales</taxon>
        <taxon>Lachnospiraceae</taxon>
        <taxon>Blautia</taxon>
    </lineage>
</organism>
<accession>A0ABQ0BFY4</accession>
<evidence type="ECO:0000256" key="4">
    <source>
        <dbReference type="ARBA" id="ARBA00023136"/>
    </source>
</evidence>
<keyword evidence="4 6" id="KW-0472">Membrane</keyword>
<evidence type="ECO:0000256" key="3">
    <source>
        <dbReference type="ARBA" id="ARBA00022989"/>
    </source>
</evidence>
<dbReference type="InterPro" id="IPR019533">
    <property type="entry name" value="Peptidase_S26"/>
</dbReference>
<feature type="transmembrane region" description="Helical" evidence="6">
    <location>
        <begin position="12"/>
        <end position="33"/>
    </location>
</feature>
<dbReference type="CDD" id="cd06462">
    <property type="entry name" value="Peptidase_S24_S26"/>
    <property type="match status" value="1"/>
</dbReference>
<comment type="subcellular location">
    <subcellularLocation>
        <location evidence="1">Membrane</location>
    </subcellularLocation>
</comment>
<evidence type="ECO:0000313" key="8">
    <source>
        <dbReference type="EMBL" id="GAA6410367.1"/>
    </source>
</evidence>
<evidence type="ECO:0000256" key="5">
    <source>
        <dbReference type="NCBIfam" id="TIGR02228"/>
    </source>
</evidence>